<dbReference type="EMBL" id="GBXM01000989">
    <property type="protein sequence ID" value="JAI07589.1"/>
    <property type="molecule type" value="Transcribed_RNA"/>
</dbReference>
<accession>A0A0E9Y0W0</accession>
<reference evidence="1" key="1">
    <citation type="submission" date="2014-11" db="EMBL/GenBank/DDBJ databases">
        <authorList>
            <person name="Amaro Gonzalez C."/>
        </authorList>
    </citation>
    <scope>NUCLEOTIDE SEQUENCE</scope>
</reference>
<evidence type="ECO:0000313" key="1">
    <source>
        <dbReference type="EMBL" id="JAI07589.1"/>
    </source>
</evidence>
<proteinExistence type="predicted"/>
<name>A0A0E9Y0W0_ANGAN</name>
<reference evidence="1" key="2">
    <citation type="journal article" date="2015" name="Fish Shellfish Immunol.">
        <title>Early steps in the European eel (Anguilla anguilla)-Vibrio vulnificus interaction in the gills: Role of the RtxA13 toxin.</title>
        <authorList>
            <person name="Callol A."/>
            <person name="Pajuelo D."/>
            <person name="Ebbesson L."/>
            <person name="Teles M."/>
            <person name="MacKenzie S."/>
            <person name="Amaro C."/>
        </authorList>
    </citation>
    <scope>NUCLEOTIDE SEQUENCE</scope>
</reference>
<dbReference type="AlphaFoldDB" id="A0A0E9Y0W0"/>
<protein>
    <submittedName>
        <fullName evidence="1">Uncharacterized protein</fullName>
    </submittedName>
</protein>
<organism evidence="1">
    <name type="scientific">Anguilla anguilla</name>
    <name type="common">European freshwater eel</name>
    <name type="synonym">Muraena anguilla</name>
    <dbReference type="NCBI Taxonomy" id="7936"/>
    <lineage>
        <taxon>Eukaryota</taxon>
        <taxon>Metazoa</taxon>
        <taxon>Chordata</taxon>
        <taxon>Craniata</taxon>
        <taxon>Vertebrata</taxon>
        <taxon>Euteleostomi</taxon>
        <taxon>Actinopterygii</taxon>
        <taxon>Neopterygii</taxon>
        <taxon>Teleostei</taxon>
        <taxon>Anguilliformes</taxon>
        <taxon>Anguillidae</taxon>
        <taxon>Anguilla</taxon>
    </lineage>
</organism>
<sequence>MCRAATTTVWELIPKPSPLCTSHWLPSAKVTLTPE</sequence>